<accession>A0ABN8XI46</accession>
<dbReference type="Pfam" id="PF00326">
    <property type="entry name" value="Peptidase_S9"/>
    <property type="match status" value="1"/>
</dbReference>
<reference evidence="3" key="1">
    <citation type="submission" date="2023-03" db="EMBL/GenBank/DDBJ databases">
        <authorList>
            <person name="Cremers G."/>
            <person name="Picone N."/>
        </authorList>
    </citation>
    <scope>NUCLEOTIDE SEQUENCE</scope>
    <source>
        <strain evidence="3">Sample_alias</strain>
    </source>
</reference>
<keyword evidence="4" id="KW-1185">Reference proteome</keyword>
<dbReference type="Gene3D" id="2.120.10.30">
    <property type="entry name" value="TolB, C-terminal domain"/>
    <property type="match status" value="1"/>
</dbReference>
<dbReference type="InterPro" id="IPR001375">
    <property type="entry name" value="Peptidase_S9_cat"/>
</dbReference>
<gene>
    <name evidence="3" type="ORF">MFUM_1985</name>
</gene>
<dbReference type="PANTHER" id="PTHR42776">
    <property type="entry name" value="SERINE PEPTIDASE S9 FAMILY MEMBER"/>
    <property type="match status" value="1"/>
</dbReference>
<evidence type="ECO:0000256" key="1">
    <source>
        <dbReference type="ARBA" id="ARBA00022801"/>
    </source>
</evidence>
<evidence type="ECO:0000313" key="4">
    <source>
        <dbReference type="Proteomes" id="UP001161497"/>
    </source>
</evidence>
<dbReference type="EMBL" id="OX458932">
    <property type="protein sequence ID" value="CAI9086306.1"/>
    <property type="molecule type" value="Genomic_DNA"/>
</dbReference>
<dbReference type="Proteomes" id="UP001161497">
    <property type="component" value="Chromosome"/>
</dbReference>
<dbReference type="Gene3D" id="3.40.50.1820">
    <property type="entry name" value="alpha/beta hydrolase"/>
    <property type="match status" value="1"/>
</dbReference>
<sequence length="627" mass="72248">MKPLRVLSLIFPFFLTSPLLFGTDSSLIPLPVLFSEPEAAAPKISPDGEKLAYLYPENRVRNVRVRFLGQKNELTITHLEKRGIRHFFWHPDSNSIFYLEDQKGNENFHLFEVGLDGKNPTDLTPFENAKVQVIAVEPSNKKFMLLALNTRNPKYFDVYKLIFATKKLELLEENPGNIIDWVADHNFEIRATQALMPNGIGAVNVRETVRSPWKPLLQWQLEEDNVKIVDFSPDNKSLWLLSSKKANTTRLISMAIESTQRKVLYEDPRYDVAGIVENPKTYALEAVAIIKDKTQWQFFDPQMEEYFAYLKTIHSGTIEIISRNYEDTVWTIRFSSDMDPGTYYLFYPKKMKAEFLFHTNSRLLAYQLAPVKPIAFRARDNLLIEGYLTLPRENTKNLPFVLYVHGGPWTRDYWEFSPVVQFLANRGYGVLQFNFRGSTGYGKDFYNAGNKQWGKKMLDDILDAKKWVIEQQYANPHKVAIMGFSYGGYATLAALAFYPDEFACGIDAMGPSNLFTLFNSFPPYWEPLKILIKKRLGDPQTDSEYFTSSSPLFAADRIKAPLLIGQGENDVRVKKMESDQIVEALRKKGQTVEYLVFQNQGHDFLNPANRLQFFEAVEVFLNKYLGK</sequence>
<feature type="domain" description="Peptidase S9 prolyl oligopeptidase catalytic" evidence="2">
    <location>
        <begin position="414"/>
        <end position="627"/>
    </location>
</feature>
<evidence type="ECO:0000313" key="3">
    <source>
        <dbReference type="EMBL" id="CAI9086306.1"/>
    </source>
</evidence>
<name>A0ABN8XI46_9BACT</name>
<keyword evidence="1" id="KW-0378">Hydrolase</keyword>
<dbReference type="InterPro" id="IPR011042">
    <property type="entry name" value="6-blade_b-propeller_TolB-like"/>
</dbReference>
<protein>
    <submittedName>
        <fullName evidence="3">Peptidase S9, prolyl oligopeptidase</fullName>
    </submittedName>
</protein>
<dbReference type="InterPro" id="IPR029058">
    <property type="entry name" value="AB_hydrolase_fold"/>
</dbReference>
<proteinExistence type="predicted"/>
<organism evidence="3 4">
    <name type="scientific">Candidatus Methylacidiphilum fumarolicum</name>
    <dbReference type="NCBI Taxonomy" id="591154"/>
    <lineage>
        <taxon>Bacteria</taxon>
        <taxon>Pseudomonadati</taxon>
        <taxon>Verrucomicrobiota</taxon>
        <taxon>Methylacidiphilae</taxon>
        <taxon>Methylacidiphilales</taxon>
        <taxon>Methylacidiphilaceae</taxon>
        <taxon>Methylacidiphilum (ex Ratnadevi et al. 2023)</taxon>
    </lineage>
</organism>
<dbReference type="SUPFAM" id="SSF82171">
    <property type="entry name" value="DPP6 N-terminal domain-like"/>
    <property type="match status" value="1"/>
</dbReference>
<evidence type="ECO:0000259" key="2">
    <source>
        <dbReference type="Pfam" id="PF00326"/>
    </source>
</evidence>
<dbReference type="SUPFAM" id="SSF53474">
    <property type="entry name" value="alpha/beta-Hydrolases"/>
    <property type="match status" value="1"/>
</dbReference>
<dbReference type="PANTHER" id="PTHR42776:SF27">
    <property type="entry name" value="DIPEPTIDYL PEPTIDASE FAMILY MEMBER 6"/>
    <property type="match status" value="1"/>
</dbReference>
<dbReference type="RefSeq" id="WP_009059345.1">
    <property type="nucleotide sequence ID" value="NZ_JAHXRZ010000021.1"/>
</dbReference>